<dbReference type="PANTHER" id="PTHR47053:SF1">
    <property type="entry name" value="MUREIN DD-ENDOPEPTIDASE MEPH-RELATED"/>
    <property type="match status" value="1"/>
</dbReference>
<dbReference type="InterPro" id="IPR038765">
    <property type="entry name" value="Papain-like_cys_pep_sf"/>
</dbReference>
<reference evidence="7 8" key="1">
    <citation type="journal article" date="2014" name="Int. J. Syst. Evol. Microbiol.">
        <title>Complete genome sequence of Corynebacterium casei LMG S-19264T (=DSM 44701T), isolated from a smear-ripened cheese.</title>
        <authorList>
            <consortium name="US DOE Joint Genome Institute (JGI-PGF)"/>
            <person name="Walter F."/>
            <person name="Albersmeier A."/>
            <person name="Kalinowski J."/>
            <person name="Ruckert C."/>
        </authorList>
    </citation>
    <scope>NUCLEOTIDE SEQUENCE [LARGE SCALE GENOMIC DNA]</scope>
    <source>
        <strain evidence="7 8">CGMCC 1.15286</strain>
    </source>
</reference>
<protein>
    <recommendedName>
        <fullName evidence="6">NlpC/P60 domain-containing protein</fullName>
    </recommendedName>
</protein>
<dbReference type="PANTHER" id="PTHR47053">
    <property type="entry name" value="MUREIN DD-ENDOPEPTIDASE MEPH-RELATED"/>
    <property type="match status" value="1"/>
</dbReference>
<name>A0A917LU04_9BACL</name>
<dbReference type="InterPro" id="IPR051202">
    <property type="entry name" value="Peptidase_C40"/>
</dbReference>
<evidence type="ECO:0000259" key="6">
    <source>
        <dbReference type="PROSITE" id="PS51935"/>
    </source>
</evidence>
<feature type="signal peptide" evidence="5">
    <location>
        <begin position="1"/>
        <end position="23"/>
    </location>
</feature>
<keyword evidence="8" id="KW-1185">Reference proteome</keyword>
<comment type="similarity">
    <text evidence="1">Belongs to the peptidase C40 family.</text>
</comment>
<evidence type="ECO:0000256" key="1">
    <source>
        <dbReference type="ARBA" id="ARBA00007074"/>
    </source>
</evidence>
<evidence type="ECO:0000313" key="7">
    <source>
        <dbReference type="EMBL" id="GGG55325.1"/>
    </source>
</evidence>
<dbReference type="AlphaFoldDB" id="A0A917LU04"/>
<accession>A0A917LU04</accession>
<evidence type="ECO:0000256" key="3">
    <source>
        <dbReference type="ARBA" id="ARBA00022801"/>
    </source>
</evidence>
<dbReference type="Gene3D" id="3.90.1720.10">
    <property type="entry name" value="endopeptidase domain like (from Nostoc punctiforme)"/>
    <property type="match status" value="1"/>
</dbReference>
<keyword evidence="4" id="KW-0788">Thiol protease</keyword>
<gene>
    <name evidence="7" type="ORF">GCM10010918_05270</name>
</gene>
<dbReference type="Pfam" id="PF00877">
    <property type="entry name" value="NLPC_P60"/>
    <property type="match status" value="1"/>
</dbReference>
<dbReference type="Proteomes" id="UP000600247">
    <property type="component" value="Unassembled WGS sequence"/>
</dbReference>
<keyword evidence="5" id="KW-0732">Signal</keyword>
<proteinExistence type="inferred from homology"/>
<feature type="chain" id="PRO_5036697641" description="NlpC/P60 domain-containing protein" evidence="5">
    <location>
        <begin position="24"/>
        <end position="149"/>
    </location>
</feature>
<comment type="caution">
    <text evidence="7">The sequence shown here is derived from an EMBL/GenBank/DDBJ whole genome shotgun (WGS) entry which is preliminary data.</text>
</comment>
<dbReference type="SUPFAM" id="SSF54001">
    <property type="entry name" value="Cysteine proteinases"/>
    <property type="match status" value="1"/>
</dbReference>
<dbReference type="GO" id="GO:0008234">
    <property type="term" value="F:cysteine-type peptidase activity"/>
    <property type="evidence" value="ECO:0007669"/>
    <property type="project" value="UniProtKB-KW"/>
</dbReference>
<evidence type="ECO:0000256" key="2">
    <source>
        <dbReference type="ARBA" id="ARBA00022670"/>
    </source>
</evidence>
<evidence type="ECO:0000313" key="8">
    <source>
        <dbReference type="Proteomes" id="UP000600247"/>
    </source>
</evidence>
<evidence type="ECO:0000256" key="4">
    <source>
        <dbReference type="ARBA" id="ARBA00022807"/>
    </source>
</evidence>
<sequence>MTLCTTIAVSALALGALTDRAEAATPETLALIDTGKNFIGTPYKYGAPVGITYAFDCSSFTQYMFAGLDVSLPRTASSQAAVGNKVAKTDLSVGDLVFFKTNGKSISHVAIYAGSSKILHSSSSQGVTISNMDSAYWKKYYVTARRVLS</sequence>
<dbReference type="PROSITE" id="PS51935">
    <property type="entry name" value="NLPC_P60"/>
    <property type="match status" value="1"/>
</dbReference>
<organism evidence="7 8">
    <name type="scientific">Paenibacillus radicis</name>
    <name type="common">ex Gao et al. 2016</name>
    <dbReference type="NCBI Taxonomy" id="1737354"/>
    <lineage>
        <taxon>Bacteria</taxon>
        <taxon>Bacillati</taxon>
        <taxon>Bacillota</taxon>
        <taxon>Bacilli</taxon>
        <taxon>Bacillales</taxon>
        <taxon>Paenibacillaceae</taxon>
        <taxon>Paenibacillus</taxon>
    </lineage>
</organism>
<feature type="domain" description="NlpC/P60" evidence="6">
    <location>
        <begin position="25"/>
        <end position="148"/>
    </location>
</feature>
<keyword evidence="3" id="KW-0378">Hydrolase</keyword>
<evidence type="ECO:0000256" key="5">
    <source>
        <dbReference type="SAM" id="SignalP"/>
    </source>
</evidence>
<keyword evidence="2" id="KW-0645">Protease</keyword>
<dbReference type="EMBL" id="BMHY01000001">
    <property type="protein sequence ID" value="GGG55325.1"/>
    <property type="molecule type" value="Genomic_DNA"/>
</dbReference>
<dbReference type="GO" id="GO:0006508">
    <property type="term" value="P:proteolysis"/>
    <property type="evidence" value="ECO:0007669"/>
    <property type="project" value="UniProtKB-KW"/>
</dbReference>
<dbReference type="InterPro" id="IPR000064">
    <property type="entry name" value="NLP_P60_dom"/>
</dbReference>